<feature type="repeat" description="ANK" evidence="3">
    <location>
        <begin position="1032"/>
        <end position="1064"/>
    </location>
</feature>
<evidence type="ECO:0000313" key="6">
    <source>
        <dbReference type="EMBL" id="OOQ88975.1"/>
    </source>
</evidence>
<dbReference type="PROSITE" id="PS50297">
    <property type="entry name" value="ANK_REP_REGION"/>
    <property type="match status" value="11"/>
</dbReference>
<evidence type="ECO:0000256" key="1">
    <source>
        <dbReference type="ARBA" id="ARBA00022737"/>
    </source>
</evidence>
<dbReference type="Proteomes" id="UP000190744">
    <property type="component" value="Unassembled WGS sequence"/>
</dbReference>
<feature type="repeat" description="ANK" evidence="3">
    <location>
        <begin position="410"/>
        <end position="442"/>
    </location>
</feature>
<dbReference type="PROSITE" id="PS50088">
    <property type="entry name" value="ANK_REPEAT"/>
    <property type="match status" value="13"/>
</dbReference>
<name>A0A1S9RTZ9_PENBI</name>
<feature type="repeat" description="ANK" evidence="3">
    <location>
        <begin position="1137"/>
        <end position="1169"/>
    </location>
</feature>
<dbReference type="PANTHER" id="PTHR24198:SF165">
    <property type="entry name" value="ANKYRIN REPEAT-CONTAINING PROTEIN-RELATED"/>
    <property type="match status" value="1"/>
</dbReference>
<feature type="repeat" description="ANK" evidence="3">
    <location>
        <begin position="712"/>
        <end position="744"/>
    </location>
</feature>
<feature type="repeat" description="ANK" evidence="3">
    <location>
        <begin position="677"/>
        <end position="709"/>
    </location>
</feature>
<evidence type="ECO:0000256" key="3">
    <source>
        <dbReference type="PROSITE-ProRule" id="PRU00023"/>
    </source>
</evidence>
<dbReference type="Gene3D" id="1.25.40.20">
    <property type="entry name" value="Ankyrin repeat-containing domain"/>
    <property type="match status" value="3"/>
</dbReference>
<dbReference type="Pfam" id="PF14420">
    <property type="entry name" value="Clr5"/>
    <property type="match status" value="1"/>
</dbReference>
<reference evidence="7" key="1">
    <citation type="submission" date="2015-09" db="EMBL/GenBank/DDBJ databases">
        <authorList>
            <person name="Fill T.P."/>
            <person name="Baretta J.F."/>
            <person name="de Almeida L.G."/>
            <person name="Rocha M."/>
            <person name="de Souza D.H."/>
            <person name="Malavazi I."/>
            <person name="Cerdeira L.T."/>
            <person name="Hong H."/>
            <person name="Samborskyy M."/>
            <person name="de Vasconcelos A.T."/>
            <person name="Leadlay P."/>
            <person name="Rodrigues-Filho E."/>
        </authorList>
    </citation>
    <scope>NUCLEOTIDE SEQUENCE [LARGE SCALE GENOMIC DNA]</scope>
    <source>
        <strain evidence="7">LaBioMMi 136</strain>
    </source>
</reference>
<evidence type="ECO:0000256" key="2">
    <source>
        <dbReference type="ARBA" id="ARBA00023043"/>
    </source>
</evidence>
<feature type="repeat" description="ANK" evidence="3">
    <location>
        <begin position="890"/>
        <end position="922"/>
    </location>
</feature>
<dbReference type="SUPFAM" id="SSF48403">
    <property type="entry name" value="Ankyrin repeat"/>
    <property type="match status" value="3"/>
</dbReference>
<dbReference type="AlphaFoldDB" id="A0A1S9RTZ9"/>
<feature type="repeat" description="ANK" evidence="3">
    <location>
        <begin position="1102"/>
        <end position="1134"/>
    </location>
</feature>
<gene>
    <name evidence="6" type="ORF">PEBR_10091</name>
</gene>
<dbReference type="InterPro" id="IPR036770">
    <property type="entry name" value="Ankyrin_rpt-contain_sf"/>
</dbReference>
<proteinExistence type="predicted"/>
<dbReference type="Pfam" id="PF12796">
    <property type="entry name" value="Ank_2"/>
    <property type="match status" value="5"/>
</dbReference>
<feature type="compositionally biased region" description="Acidic residues" evidence="4">
    <location>
        <begin position="558"/>
        <end position="570"/>
    </location>
</feature>
<dbReference type="InterPro" id="IPR025676">
    <property type="entry name" value="Clr5_dom"/>
</dbReference>
<feature type="repeat" description="ANK" evidence="3">
    <location>
        <begin position="645"/>
        <end position="674"/>
    </location>
</feature>
<feature type="repeat" description="ANK" evidence="3">
    <location>
        <begin position="479"/>
        <end position="511"/>
    </location>
</feature>
<evidence type="ECO:0000256" key="4">
    <source>
        <dbReference type="SAM" id="MobiDB-lite"/>
    </source>
</evidence>
<keyword evidence="2 3" id="KW-0040">ANK repeat</keyword>
<sequence length="1234" mass="134507">MAQSHEDEWEAHREELKHLWLDRKWTTKQVQEYMSQSYGFYRSESQFARQFNKWEYKKKVTREDWQFVSSRREKRKRDGKDPGWVWMRGKRIPDHKVRKEISRHVPLSSKYSGIETSGTLQLCCGLGLEDVKPRFKCSFVVSDPKTPEGIFVCTPGAQPPDIDTEPDSQANLLLNDWSHPPSLDFSNWVIPEALQLSSVASPPPIILSDPSSLDFILQRNIEPTTDPFNHTGNILEWDMPVPVPSVTSESADWGVQPQNCIANTENESMAEGTRMILSQQFKSFDGSDGPSFFSKLEPITAENFNLGCAGKATASVQSPLRDKLFDYLSYCIYLSSNNHLSDYSTAKLVSLIAKYRAFPLLRTILKSNDTAVEIFMGNLLRSAAGLGEVEICDILIQAGADLDCLTGDTVPTTALHRALENAQNECVKLLLAAGADPNLTVDKRSPLQVACSDRYPNPLERVRLLCSFGAAVNPPFKSSRLSPLQLAIRAEDTELARYLLKEGADPDFFANPKSGTPLQLASAFSGNSGMAELLLEEGANINSRSGYQRGNPHAVGTEDSEMDSDSDSESDLDFYYSGNDEGAIYLAERLSFSFMPPILIAAIRENWEVVQFLLDEGAKVNPSWRTCNTELLEDEMSSYTTPVFTPLQAAVLAKNITMTRMILTHGAHIDARPKGNQGHTALQIAVMVMSERLVELLLAKGADVNAPAGILYGKTALQAAAEHSDTKILRILLENGAHVNALPSERNGKTALQFAIAAGNIEGVEILLDSQAAVNTNPYVTGGVTALKEAARLQDPAVKKEILHLLMRAGVDTKVLTNQSRNAPLHSFVECGDLETTRKLLEKGVSPNPGYSAESCLTPLQEASALGQESLVELLIKHGADINAPAGPYKGRTALQAAAEKNRQSVVDLLLKSGADIKSEASSYRGLSAIEAAVVSSNEKLVRVLLTKCPDAILSDQKARHRVLALALERTMVDVSLLKLLLKAGACAGNNEVSAKETSIMQAAIYCSFDVFRCILAACANPNQRWIRDSPGDVTAIQAAASRNNIDVVRALLEKGADANAPANKLGGMTALQTAVSQNNFEMVVLLIQHGADVNGLPSPIRGRTALQAAAEGRLVKLSEYLIACGASVNAPAAHNRGVSALQGAAIKGNIRIVEILLRCGAEINGAPAIEQGRSAIEGAAENGRLHTLQLLLDKHPNTEEFDIRRKRASRFAQGNGQVAIERFLLAYRKQPRV</sequence>
<evidence type="ECO:0000313" key="7">
    <source>
        <dbReference type="Proteomes" id="UP000190744"/>
    </source>
</evidence>
<feature type="repeat" description="ANK" evidence="3">
    <location>
        <begin position="513"/>
        <end position="546"/>
    </location>
</feature>
<protein>
    <submittedName>
        <fullName evidence="6">Ankyrin repeat protein</fullName>
    </submittedName>
</protein>
<comment type="caution">
    <text evidence="6">The sequence shown here is derived from an EMBL/GenBank/DDBJ whole genome shotgun (WGS) entry which is preliminary data.</text>
</comment>
<dbReference type="Pfam" id="PF00023">
    <property type="entry name" value="Ank"/>
    <property type="match status" value="3"/>
</dbReference>
<feature type="repeat" description="ANK" evidence="3">
    <location>
        <begin position="1067"/>
        <end position="1099"/>
    </location>
</feature>
<dbReference type="SMART" id="SM00248">
    <property type="entry name" value="ANK"/>
    <property type="match status" value="21"/>
</dbReference>
<dbReference type="PANTHER" id="PTHR24198">
    <property type="entry name" value="ANKYRIN REPEAT AND PROTEIN KINASE DOMAIN-CONTAINING PROTEIN"/>
    <property type="match status" value="1"/>
</dbReference>
<keyword evidence="1" id="KW-0677">Repeat</keyword>
<dbReference type="InterPro" id="IPR002110">
    <property type="entry name" value="Ankyrin_rpt"/>
</dbReference>
<feature type="region of interest" description="Disordered" evidence="4">
    <location>
        <begin position="542"/>
        <end position="570"/>
    </location>
</feature>
<accession>A0A1S9RTZ9</accession>
<dbReference type="EMBL" id="LJBN01000116">
    <property type="protein sequence ID" value="OOQ88975.1"/>
    <property type="molecule type" value="Genomic_DNA"/>
</dbReference>
<organism evidence="6 7">
    <name type="scientific">Penicillium brasilianum</name>
    <dbReference type="NCBI Taxonomy" id="104259"/>
    <lineage>
        <taxon>Eukaryota</taxon>
        <taxon>Fungi</taxon>
        <taxon>Dikarya</taxon>
        <taxon>Ascomycota</taxon>
        <taxon>Pezizomycotina</taxon>
        <taxon>Eurotiomycetes</taxon>
        <taxon>Eurotiomycetidae</taxon>
        <taxon>Eurotiales</taxon>
        <taxon>Aspergillaceae</taxon>
        <taxon>Penicillium</taxon>
    </lineage>
</organism>
<evidence type="ECO:0000259" key="5">
    <source>
        <dbReference type="Pfam" id="PF14420"/>
    </source>
</evidence>
<feature type="domain" description="Clr5" evidence="5">
    <location>
        <begin position="6"/>
        <end position="58"/>
    </location>
</feature>
<feature type="repeat" description="ANK" evidence="3">
    <location>
        <begin position="855"/>
        <end position="887"/>
    </location>
</feature>
<feature type="repeat" description="ANK" evidence="3">
    <location>
        <begin position="747"/>
        <end position="779"/>
    </location>
</feature>
<dbReference type="PRINTS" id="PR01415">
    <property type="entry name" value="ANKYRIN"/>
</dbReference>